<dbReference type="Proteomes" id="UP000308600">
    <property type="component" value="Unassembled WGS sequence"/>
</dbReference>
<gene>
    <name evidence="1" type="ORF">BDN72DRAFT_802941</name>
</gene>
<reference evidence="1 2" key="1">
    <citation type="journal article" date="2019" name="Nat. Ecol. Evol.">
        <title>Megaphylogeny resolves global patterns of mushroom evolution.</title>
        <authorList>
            <person name="Varga T."/>
            <person name="Krizsan K."/>
            <person name="Foldi C."/>
            <person name="Dima B."/>
            <person name="Sanchez-Garcia M."/>
            <person name="Sanchez-Ramirez S."/>
            <person name="Szollosi G.J."/>
            <person name="Szarkandi J.G."/>
            <person name="Papp V."/>
            <person name="Albert L."/>
            <person name="Andreopoulos W."/>
            <person name="Angelini C."/>
            <person name="Antonin V."/>
            <person name="Barry K.W."/>
            <person name="Bougher N.L."/>
            <person name="Buchanan P."/>
            <person name="Buyck B."/>
            <person name="Bense V."/>
            <person name="Catcheside P."/>
            <person name="Chovatia M."/>
            <person name="Cooper J."/>
            <person name="Damon W."/>
            <person name="Desjardin D."/>
            <person name="Finy P."/>
            <person name="Geml J."/>
            <person name="Haridas S."/>
            <person name="Hughes K."/>
            <person name="Justo A."/>
            <person name="Karasinski D."/>
            <person name="Kautmanova I."/>
            <person name="Kiss B."/>
            <person name="Kocsube S."/>
            <person name="Kotiranta H."/>
            <person name="LaButti K.M."/>
            <person name="Lechner B.E."/>
            <person name="Liimatainen K."/>
            <person name="Lipzen A."/>
            <person name="Lukacs Z."/>
            <person name="Mihaltcheva S."/>
            <person name="Morgado L.N."/>
            <person name="Niskanen T."/>
            <person name="Noordeloos M.E."/>
            <person name="Ohm R.A."/>
            <person name="Ortiz-Santana B."/>
            <person name="Ovrebo C."/>
            <person name="Racz N."/>
            <person name="Riley R."/>
            <person name="Savchenko A."/>
            <person name="Shiryaev A."/>
            <person name="Soop K."/>
            <person name="Spirin V."/>
            <person name="Szebenyi C."/>
            <person name="Tomsovsky M."/>
            <person name="Tulloss R.E."/>
            <person name="Uehling J."/>
            <person name="Grigoriev I.V."/>
            <person name="Vagvolgyi C."/>
            <person name="Papp T."/>
            <person name="Martin F.M."/>
            <person name="Miettinen O."/>
            <person name="Hibbett D.S."/>
            <person name="Nagy L.G."/>
        </authorList>
    </citation>
    <scope>NUCLEOTIDE SEQUENCE [LARGE SCALE GENOMIC DNA]</scope>
    <source>
        <strain evidence="1 2">NL-1719</strain>
    </source>
</reference>
<sequence>MTSANRLFSVGCLEADTPFTVVLPKSEFDSEFSLHGTISDAKKGFISLEDAERIARNVFEKRASHLDFAAEDIASVNVCIGKCTRDILSLREKISGLISKIVNLCNELSNATSLLQQKAGQRDLCHYLLAPIRYIHQDLLEPIFMACLELMPTPKAVRSKPPLQIASVCYRWREIACSTPALWSRVFIDQTVPGSYDQAKLWLTRCRFPSLSLHVSFGISEERLADIIPPQSQVQIRRLELLASQTDSNMVLSTIMNGHGDELEEVVLKDHEYRREDLPVPHLKRLYLIREPASWTRNPPPQQLTILRITKEIHWEMLEVILVQCALLQKLLVSLAEYGSKPGPHLLGESRLKEAVRRPHITYLGLVNDCKEEELPWNLLSNFAFPSLDILEYYVDGPSRASADWLLSLPFFGQVKRLSLQLQFQVPRSVYNSIFHAARSVEELSIYFDVDPMPEIFQALVDLFQSSDSPRRLPNLKSIHFSTLDRLQPTFAEILRVGLTWTTTALSHSPTQPRPLFLAVHRWDQEVGHDEGGDGETKQLLETLRNECPNLEPRFHRHLLSNWVYNVPILFEMYPMTFNEVRKYEVMDEAGTWTPKTGPMYSVG</sequence>
<accession>A0ACD3ADI9</accession>
<dbReference type="EMBL" id="ML208504">
    <property type="protein sequence ID" value="TFK63805.1"/>
    <property type="molecule type" value="Genomic_DNA"/>
</dbReference>
<evidence type="ECO:0000313" key="2">
    <source>
        <dbReference type="Proteomes" id="UP000308600"/>
    </source>
</evidence>
<protein>
    <submittedName>
        <fullName evidence="1">Uncharacterized protein</fullName>
    </submittedName>
</protein>
<keyword evidence="2" id="KW-1185">Reference proteome</keyword>
<name>A0ACD3ADI9_9AGAR</name>
<proteinExistence type="predicted"/>
<organism evidence="1 2">
    <name type="scientific">Pluteus cervinus</name>
    <dbReference type="NCBI Taxonomy" id="181527"/>
    <lineage>
        <taxon>Eukaryota</taxon>
        <taxon>Fungi</taxon>
        <taxon>Dikarya</taxon>
        <taxon>Basidiomycota</taxon>
        <taxon>Agaricomycotina</taxon>
        <taxon>Agaricomycetes</taxon>
        <taxon>Agaricomycetidae</taxon>
        <taxon>Agaricales</taxon>
        <taxon>Pluteineae</taxon>
        <taxon>Pluteaceae</taxon>
        <taxon>Pluteus</taxon>
    </lineage>
</organism>
<evidence type="ECO:0000313" key="1">
    <source>
        <dbReference type="EMBL" id="TFK63805.1"/>
    </source>
</evidence>